<keyword evidence="3" id="KW-1185">Reference proteome</keyword>
<dbReference type="EMBL" id="VWRN01000053">
    <property type="protein sequence ID" value="KAA6119220.1"/>
    <property type="molecule type" value="Genomic_DNA"/>
</dbReference>
<evidence type="ECO:0000313" key="3">
    <source>
        <dbReference type="Proteomes" id="UP000324324"/>
    </source>
</evidence>
<organism evidence="2 3">
    <name type="scientific">Cupriavidus cauae</name>
    <dbReference type="NCBI Taxonomy" id="2608999"/>
    <lineage>
        <taxon>Bacteria</taxon>
        <taxon>Pseudomonadati</taxon>
        <taxon>Pseudomonadota</taxon>
        <taxon>Betaproteobacteria</taxon>
        <taxon>Burkholderiales</taxon>
        <taxon>Burkholderiaceae</taxon>
        <taxon>Cupriavidus</taxon>
    </lineage>
</organism>
<accession>A0A5M8ABF8</accession>
<dbReference type="AlphaFoldDB" id="A0A5M8ABF8"/>
<dbReference type="Proteomes" id="UP000324324">
    <property type="component" value="Unassembled WGS sequence"/>
</dbReference>
<reference evidence="2 3" key="1">
    <citation type="submission" date="2019-09" db="EMBL/GenBank/DDBJ databases">
        <title>Isolation of a novel species in the genus Cupriavidus from patients with sepsis using whole genome sequencing.</title>
        <authorList>
            <person name="Kweon O.J."/>
            <person name="Lee M.-K."/>
        </authorList>
    </citation>
    <scope>NUCLEOTIDE SEQUENCE [LARGE SCALE GENOMIC DNA]</scope>
    <source>
        <strain evidence="2 3">MKL-01</strain>
    </source>
</reference>
<gene>
    <name evidence="2" type="ORF">F1599_21375</name>
</gene>
<evidence type="ECO:0000313" key="2">
    <source>
        <dbReference type="EMBL" id="KAA6119220.1"/>
    </source>
</evidence>
<proteinExistence type="predicted"/>
<dbReference type="InterPro" id="IPR012927">
    <property type="entry name" value="Toxin_15_N"/>
</dbReference>
<dbReference type="Pfam" id="PF07906">
    <property type="entry name" value="Toxin_15"/>
    <property type="match status" value="1"/>
</dbReference>
<evidence type="ECO:0000259" key="1">
    <source>
        <dbReference type="Pfam" id="PF07906"/>
    </source>
</evidence>
<sequence length="590" mass="66469">MPCRGRMLFDRSFPENIMFLAPPPTKQPVVVRCAVPEALRNRDMRRLLQAHGGWLQCGSDRFRIRWENGRLHVRSKTAAEPQRQALAALLADRCSGLFEDRFHWPRGTNPRVRLNGEVSFARGRPSGPIACRHLAVFWLGLFIDGLPHGPDYSRLGTAQALRDNIPLHYDYRVVPNAVQLGKLRVVMIGDWGEEFAARLAELEGRDEKATTLLILTPDHAMAVGLRVVPHPHRTRYVVAFYDPNITATHLEACFDDMEGVRELEARCFTEFARDYDPFLRQHRTLNTVDAMLMVELDMATLRQLREIDVTLPEQPRQLSGALPPLTADALWYLLRYGCEDAVRQAAPALRALPLHERIQRLSTNRSTQLFYDIMSHGLPSSARLFGELIADLPLEERIRLLRSQADCGTTAFGYAVKAGRTEMFRPFLELLQALVPSDHHYAMLVAAMPDGTSALYHACKHGYCHTPPAYAAALSSLPPLLLASLMCARSADNETGLEVAVRNKDLSTIGNFAKVFPLLPPQACVYLLKPAWRLIRRMNAEGRKDPIIEQMMRSHLERFAPSLLSGEGGDRGGRARAASKGWVRWKWKLG</sequence>
<feature type="domain" description="ShET2 enterotoxin N-terminal" evidence="1">
    <location>
        <begin position="111"/>
        <end position="278"/>
    </location>
</feature>
<protein>
    <submittedName>
        <fullName evidence="2">ShET2/EspL2 family type III secretion system effector toxin</fullName>
    </submittedName>
</protein>
<comment type="caution">
    <text evidence="2">The sequence shown here is derived from an EMBL/GenBank/DDBJ whole genome shotgun (WGS) entry which is preliminary data.</text>
</comment>
<name>A0A5M8ABF8_9BURK</name>